<dbReference type="EMBL" id="JN564797">
    <property type="protein sequence ID" value="AEX55125.1"/>
    <property type="molecule type" value="Genomic_DNA"/>
</dbReference>
<evidence type="ECO:0000313" key="3">
    <source>
        <dbReference type="EMBL" id="AEX55125.1"/>
    </source>
</evidence>
<proteinExistence type="predicted"/>
<dbReference type="AlphaFoldDB" id="H2D720"/>
<feature type="region of interest" description="Disordered" evidence="1">
    <location>
        <begin position="42"/>
        <end position="71"/>
    </location>
</feature>
<evidence type="ECO:0000256" key="2">
    <source>
        <dbReference type="SAM" id="Phobius"/>
    </source>
</evidence>
<name>H2D720_STRSL</name>
<sequence>MTKKKLLIGVGAVLGMFLIGFMFYTMNKGNNHPKFQLEDGRTGTLKSEAKASSENKLPSDPEEAAKATLEQSDKEIKSYKDEIKEKLKVMMSNVGSGDIKAQPPYQITERGILTSLSNALVGGYTFDEDSLTVYNSDSKNVKQFTFNMVSEGTYVSYTGNYVTGTGQIQLATMQGSLNIAK</sequence>
<organism evidence="3">
    <name type="scientific">Streptococcus salivarius</name>
    <dbReference type="NCBI Taxonomy" id="1304"/>
    <lineage>
        <taxon>Bacteria</taxon>
        <taxon>Bacillati</taxon>
        <taxon>Bacillota</taxon>
        <taxon>Bacilli</taxon>
        <taxon>Lactobacillales</taxon>
        <taxon>Streptococcaceae</taxon>
        <taxon>Streptococcus</taxon>
    </lineage>
</organism>
<reference evidence="3" key="1">
    <citation type="journal article" date="2012" name="Appl. Environ. Microbiol.">
        <title>Salivaricin D, a Novel Intrinsically Trypsin-Resistant Lantibiotic from Streptococcus salivarius 5M6c Isolated from a Healthy Infant.</title>
        <authorList>
            <person name="Birri D.J."/>
            <person name="Brede D.A."/>
            <person name="Nes I.F."/>
        </authorList>
    </citation>
    <scope>NUCLEOTIDE SEQUENCE</scope>
    <source>
        <strain evidence="3">5M6c</strain>
    </source>
</reference>
<keyword evidence="2" id="KW-1133">Transmembrane helix</keyword>
<keyword evidence="2" id="KW-0812">Transmembrane</keyword>
<evidence type="ECO:0000256" key="1">
    <source>
        <dbReference type="SAM" id="MobiDB-lite"/>
    </source>
</evidence>
<protein>
    <submittedName>
        <fullName evidence="3">Uncharacterized protein</fullName>
    </submittedName>
</protein>
<feature type="transmembrane region" description="Helical" evidence="2">
    <location>
        <begin position="6"/>
        <end position="26"/>
    </location>
</feature>
<keyword evidence="2" id="KW-0472">Membrane</keyword>
<accession>H2D720</accession>